<dbReference type="OrthoDB" id="9795089at2"/>
<accession>A0A1I3YIN6</accession>
<reference evidence="4 5" key="1">
    <citation type="submission" date="2016-10" db="EMBL/GenBank/DDBJ databases">
        <authorList>
            <person name="de Groot N.N."/>
        </authorList>
    </citation>
    <scope>NUCLEOTIDE SEQUENCE [LARGE SCALE GENOMIC DNA]</scope>
    <source>
        <strain evidence="4 5">DSM 19981</strain>
    </source>
</reference>
<name>A0A1I3YIN6_9PROT</name>
<dbReference type="EMBL" id="FOSQ01000001">
    <property type="protein sequence ID" value="SFK31660.1"/>
    <property type="molecule type" value="Genomic_DNA"/>
</dbReference>
<dbReference type="GO" id="GO:0016829">
    <property type="term" value="F:lyase activity"/>
    <property type="evidence" value="ECO:0007669"/>
    <property type="project" value="InterPro"/>
</dbReference>
<evidence type="ECO:0000313" key="5">
    <source>
        <dbReference type="Proteomes" id="UP000199473"/>
    </source>
</evidence>
<dbReference type="SUPFAM" id="SSF103378">
    <property type="entry name" value="2-methylcitrate dehydratase PrpD"/>
    <property type="match status" value="1"/>
</dbReference>
<dbReference type="Gene3D" id="3.30.1330.120">
    <property type="entry name" value="2-methylcitrate dehydratase PrpD"/>
    <property type="match status" value="1"/>
</dbReference>
<sequence length="452" mass="46757">MDNPGTTQRIADWIATVPRPRIARAAPLAIEGMRDAIGVILAGAAEPVPRKVFAAVSRWGSGPARIIGHDGALAAPWAALVNGASAHVLDYDDTFAPLSGHATAVLVPAILALGEERNASGPDLLDALVVGLEVMACIGRGVNPRHYALGWHATSTIGAIGAAAACARLMNLDATQARDALSLGVSMAAGTRMQLGAEAKSIHAGFAAKDGILAATLAEAGAGGAAEALEGRWRFVDLYAGRPAPEGAMLPPGENEPLAIESIGIAYKAYPTCAATHLSLDALLSLREGAGITPDRIAAIETDLPLVLSRNLMHPRPTTGMEARFSMEYCLAAAATQGALTLSDFEGDAIHRDAIRALMPRITMRGVPEPEDAPPPPTTVTLRLTDGTTLTEMRTERRGSRGNPMREADHDAKFRDCAGHVLDAAGVARALAAIHGLATGGDAASLVDTLVP</sequence>
<feature type="domain" description="MmgE/PrpD N-terminal" evidence="2">
    <location>
        <begin position="8"/>
        <end position="245"/>
    </location>
</feature>
<dbReference type="PANTHER" id="PTHR16943:SF8">
    <property type="entry name" value="2-METHYLCITRATE DEHYDRATASE"/>
    <property type="match status" value="1"/>
</dbReference>
<dbReference type="STRING" id="1123062.SAMN02745775_1011355"/>
<dbReference type="Pfam" id="PF03972">
    <property type="entry name" value="MmgE_PrpD_N"/>
    <property type="match status" value="1"/>
</dbReference>
<dbReference type="InterPro" id="IPR042188">
    <property type="entry name" value="MmgE/PrpD_sf_2"/>
</dbReference>
<dbReference type="InterPro" id="IPR042183">
    <property type="entry name" value="MmgE/PrpD_sf_1"/>
</dbReference>
<dbReference type="AlphaFoldDB" id="A0A1I3YIN6"/>
<dbReference type="InterPro" id="IPR045336">
    <property type="entry name" value="MmgE_PrpD_N"/>
</dbReference>
<dbReference type="Pfam" id="PF19305">
    <property type="entry name" value="MmgE_PrpD_C"/>
    <property type="match status" value="1"/>
</dbReference>
<dbReference type="Gene3D" id="1.10.4100.10">
    <property type="entry name" value="2-methylcitrate dehydratase PrpD"/>
    <property type="match status" value="1"/>
</dbReference>
<evidence type="ECO:0000256" key="1">
    <source>
        <dbReference type="ARBA" id="ARBA00006174"/>
    </source>
</evidence>
<protein>
    <submittedName>
        <fullName evidence="4">2-methylcitrate dehydratase PrpD</fullName>
    </submittedName>
</protein>
<dbReference type="InterPro" id="IPR045337">
    <property type="entry name" value="MmgE_PrpD_C"/>
</dbReference>
<gene>
    <name evidence="4" type="ORF">SAMN02745775_1011355</name>
</gene>
<dbReference type="Proteomes" id="UP000199473">
    <property type="component" value="Unassembled WGS sequence"/>
</dbReference>
<evidence type="ECO:0000259" key="3">
    <source>
        <dbReference type="Pfam" id="PF19305"/>
    </source>
</evidence>
<organism evidence="4 5">
    <name type="scientific">Falsiroseomonas stagni DSM 19981</name>
    <dbReference type="NCBI Taxonomy" id="1123062"/>
    <lineage>
        <taxon>Bacteria</taxon>
        <taxon>Pseudomonadati</taxon>
        <taxon>Pseudomonadota</taxon>
        <taxon>Alphaproteobacteria</taxon>
        <taxon>Acetobacterales</taxon>
        <taxon>Roseomonadaceae</taxon>
        <taxon>Falsiroseomonas</taxon>
    </lineage>
</organism>
<proteinExistence type="inferred from homology"/>
<dbReference type="InterPro" id="IPR036148">
    <property type="entry name" value="MmgE/PrpD_sf"/>
</dbReference>
<keyword evidence="5" id="KW-1185">Reference proteome</keyword>
<dbReference type="PANTHER" id="PTHR16943">
    <property type="entry name" value="2-METHYLCITRATE DEHYDRATASE-RELATED"/>
    <property type="match status" value="1"/>
</dbReference>
<evidence type="ECO:0000259" key="2">
    <source>
        <dbReference type="Pfam" id="PF03972"/>
    </source>
</evidence>
<dbReference type="InterPro" id="IPR005656">
    <property type="entry name" value="MmgE_PrpD"/>
</dbReference>
<evidence type="ECO:0000313" key="4">
    <source>
        <dbReference type="EMBL" id="SFK31660.1"/>
    </source>
</evidence>
<dbReference type="RefSeq" id="WP_092957185.1">
    <property type="nucleotide sequence ID" value="NZ_FOSQ01000001.1"/>
</dbReference>
<feature type="domain" description="MmgE/PrpD C-terminal" evidence="3">
    <location>
        <begin position="270"/>
        <end position="430"/>
    </location>
</feature>
<comment type="similarity">
    <text evidence="1">Belongs to the PrpD family.</text>
</comment>